<keyword evidence="1" id="KW-1133">Transmembrane helix</keyword>
<dbReference type="RefSeq" id="WP_173053355.1">
    <property type="nucleotide sequence ID" value="NZ_BAABGO010000050.1"/>
</dbReference>
<accession>A0A6V8K6M5</accession>
<feature type="transmembrane region" description="Helical" evidence="1">
    <location>
        <begin position="31"/>
        <end position="51"/>
    </location>
</feature>
<comment type="caution">
    <text evidence="2">The sequence shown here is derived from an EMBL/GenBank/DDBJ whole genome shotgun (WGS) entry which is preliminary data.</text>
</comment>
<evidence type="ECO:0000313" key="2">
    <source>
        <dbReference type="EMBL" id="GFJ76455.1"/>
    </source>
</evidence>
<keyword evidence="1" id="KW-0812">Transmembrane</keyword>
<dbReference type="Proteomes" id="UP000482800">
    <property type="component" value="Unassembled WGS sequence"/>
</dbReference>
<feature type="transmembrane region" description="Helical" evidence="1">
    <location>
        <begin position="111"/>
        <end position="128"/>
    </location>
</feature>
<gene>
    <name evidence="2" type="ORF">Phou_006350</name>
</gene>
<keyword evidence="3" id="KW-1185">Reference proteome</keyword>
<dbReference type="EMBL" id="BLPF01000001">
    <property type="protein sequence ID" value="GFJ76455.1"/>
    <property type="molecule type" value="Genomic_DNA"/>
</dbReference>
<keyword evidence="1" id="KW-0472">Membrane</keyword>
<feature type="transmembrane region" description="Helical" evidence="1">
    <location>
        <begin position="57"/>
        <end position="78"/>
    </location>
</feature>
<name>A0A6V8K6M5_9ACTN</name>
<reference evidence="2 3" key="2">
    <citation type="submission" date="2020-03" db="EMBL/GenBank/DDBJ databases">
        <authorList>
            <person name="Ichikawa N."/>
            <person name="Kimura A."/>
            <person name="Kitahashi Y."/>
            <person name="Uohara A."/>
        </authorList>
    </citation>
    <scope>NUCLEOTIDE SEQUENCE [LARGE SCALE GENOMIC DNA]</scope>
    <source>
        <strain evidence="2 3">NBRC 108639</strain>
    </source>
</reference>
<sequence length="285" mass="30337">MFGGKLFGPRPGVITVVDPPVSASYARKARVAFFVVAAGVGGLTAAVSAVFTHPVLAVALGVMTGLVCGLCAALLVLAWPVLRALWWWSLEAAVVAFVVLVPTWLSAATHPLVALSVLLVVVGTCVLVRPVRRRLAAWSWCVVVRHRLRVCFADVVRTASRNRGGVLPLILLARPTPAGERVWVWLRPGLDLSDLEGKTGKVAVTCWAGEARIVRASTRFAALMRIDLTRRDPLTATYVSPLAALVAHLRKSEAAVPVSPAVAPVGLDLADVPEVPVEQPRGGRR</sequence>
<proteinExistence type="predicted"/>
<dbReference type="AlphaFoldDB" id="A0A6V8K6M5"/>
<protein>
    <submittedName>
        <fullName evidence="2">Uncharacterized protein</fullName>
    </submittedName>
</protein>
<evidence type="ECO:0000256" key="1">
    <source>
        <dbReference type="SAM" id="Phobius"/>
    </source>
</evidence>
<evidence type="ECO:0000313" key="3">
    <source>
        <dbReference type="Proteomes" id="UP000482800"/>
    </source>
</evidence>
<organism evidence="2 3">
    <name type="scientific">Phytohabitans houttuyneae</name>
    <dbReference type="NCBI Taxonomy" id="1076126"/>
    <lineage>
        <taxon>Bacteria</taxon>
        <taxon>Bacillati</taxon>
        <taxon>Actinomycetota</taxon>
        <taxon>Actinomycetes</taxon>
        <taxon>Micromonosporales</taxon>
        <taxon>Micromonosporaceae</taxon>
    </lineage>
</organism>
<reference evidence="2 3" key="1">
    <citation type="submission" date="2020-03" db="EMBL/GenBank/DDBJ databases">
        <title>Whole genome shotgun sequence of Phytohabitans houttuyneae NBRC 108639.</title>
        <authorList>
            <person name="Komaki H."/>
            <person name="Tamura T."/>
        </authorList>
    </citation>
    <scope>NUCLEOTIDE SEQUENCE [LARGE SCALE GENOMIC DNA]</scope>
    <source>
        <strain evidence="2 3">NBRC 108639</strain>
    </source>
</reference>
<feature type="transmembrane region" description="Helical" evidence="1">
    <location>
        <begin position="85"/>
        <end position="105"/>
    </location>
</feature>